<comment type="catalytic activity">
    <reaction evidence="9 10">
        <text>an alpha-D-Man-(1-&gt;3)-beta-D-Man-(1-&gt;4)-beta-D-GlcNAc-(1-&gt;4)-alpha-D-GlcNAc-diphospho-di-trans,poly-cis-dolichol + GDP-alpha-D-mannose = an alpha-D-Man-(1-&gt;3)-[alpha-D-Man-(1-&gt;6)]-beta-D-Man-(1-&gt;4)-beta-D-GlcNAc-(1-&gt;4)-alpha-D-GlcNAc-diphospho-di-trans,poly-cis-dolichol + GDP + H(+)</text>
        <dbReference type="Rhea" id="RHEA:29519"/>
        <dbReference type="Rhea" id="RHEA-COMP:19513"/>
        <dbReference type="Rhea" id="RHEA-COMP:19515"/>
        <dbReference type="ChEBI" id="CHEBI:15378"/>
        <dbReference type="ChEBI" id="CHEBI:57527"/>
        <dbReference type="ChEBI" id="CHEBI:58189"/>
        <dbReference type="ChEBI" id="CHEBI:132510"/>
        <dbReference type="ChEBI" id="CHEBI:132511"/>
        <dbReference type="EC" id="2.4.1.257"/>
    </reaction>
    <physiologicalReaction direction="left-to-right" evidence="9 10">
        <dbReference type="Rhea" id="RHEA:29520"/>
    </physiologicalReaction>
</comment>
<keyword evidence="7" id="KW-0472">Membrane</keyword>
<protein>
    <recommendedName>
        <fullName evidence="10">Alpha-1,3/1,6-mannosyltransferase ALG2</fullName>
        <ecNumber evidence="10">2.4.1.132</ecNumber>
        <ecNumber evidence="10">2.4.1.257</ecNumber>
    </recommendedName>
    <alternativeName>
        <fullName evidence="10">GDP-Man:Man(1)GlcNAc(2)-PP-Dol alpha-1,3-mannosyltransferase</fullName>
    </alternativeName>
</protein>
<dbReference type="EC" id="2.4.1.257" evidence="10"/>
<evidence type="ECO:0000256" key="4">
    <source>
        <dbReference type="ARBA" id="ARBA00022692"/>
    </source>
</evidence>
<sequence length="467" mass="52631">MNKATDDPVFTRARPLHVVFVHVDLGIGGAEQLMLQLAQASAKAGHALDIVTTRCDPDHCFAAVKPAGNLFPHLHVVGRWIPATLFGGKAKALCSTIRLAYLAWWTARKRSKADVYVVDVLPLPLWIWNWISSASLLFYCHFPDRLLLQRTDRNLLQHCYRQVMDGLEEHCMQYADLIAVNSQFTRETVRRTFPSLQDTELHVLYPALDTASLDKHRPEEDEDDGRPLIVSLNRFERKKNLELVLGAAAWYRSHVPQASLPRIVIAGGYDVQCTENVEYLNELQQCAAAQKIPVTFLKSISDATRASLLQQATAVLYTPTNEHFGIVPLEVMYSETIVIAVNAGGPKETIVDGVCGYLCEPTEESFGRALQTVLEATPEQRAAISRAAKERVIEYFSEERLMREWQDLLSKAVCMGRSRQSKLWWSPKTTLQIIQALVTLFLYYGLTKVLTMVSWGSWSSDNVNNEL</sequence>
<dbReference type="UniPathway" id="UPA00378"/>
<evidence type="ECO:0000256" key="9">
    <source>
        <dbReference type="ARBA" id="ARBA00045104"/>
    </source>
</evidence>
<evidence type="ECO:0000256" key="2">
    <source>
        <dbReference type="ARBA" id="ARBA00022676"/>
    </source>
</evidence>
<keyword evidence="6" id="KW-1133">Transmembrane helix</keyword>
<organism evidence="13 14">
    <name type="scientific">Fistulifera solaris</name>
    <name type="common">Oleaginous diatom</name>
    <dbReference type="NCBI Taxonomy" id="1519565"/>
    <lineage>
        <taxon>Eukaryota</taxon>
        <taxon>Sar</taxon>
        <taxon>Stramenopiles</taxon>
        <taxon>Ochrophyta</taxon>
        <taxon>Bacillariophyta</taxon>
        <taxon>Bacillariophyceae</taxon>
        <taxon>Bacillariophycidae</taxon>
        <taxon>Naviculales</taxon>
        <taxon>Naviculaceae</taxon>
        <taxon>Fistulifera</taxon>
    </lineage>
</organism>
<dbReference type="Gene3D" id="3.40.50.2000">
    <property type="entry name" value="Glycogen Phosphorylase B"/>
    <property type="match status" value="2"/>
</dbReference>
<gene>
    <name evidence="13" type="ORF">FisN_19Hh140</name>
</gene>
<dbReference type="EC" id="2.4.1.132" evidence="10"/>
<reference evidence="13 14" key="1">
    <citation type="journal article" date="2015" name="Plant Cell">
        <title>Oil accumulation by the oleaginous diatom Fistulifera solaris as revealed by the genome and transcriptome.</title>
        <authorList>
            <person name="Tanaka T."/>
            <person name="Maeda Y."/>
            <person name="Veluchamy A."/>
            <person name="Tanaka M."/>
            <person name="Abida H."/>
            <person name="Marechal E."/>
            <person name="Bowler C."/>
            <person name="Muto M."/>
            <person name="Sunaga Y."/>
            <person name="Tanaka M."/>
            <person name="Yoshino T."/>
            <person name="Taniguchi T."/>
            <person name="Fukuda Y."/>
            <person name="Nemoto M."/>
            <person name="Matsumoto M."/>
            <person name="Wong P.S."/>
            <person name="Aburatani S."/>
            <person name="Fujibuchi W."/>
        </authorList>
    </citation>
    <scope>NUCLEOTIDE SEQUENCE [LARGE SCALE GENOMIC DNA]</scope>
    <source>
        <strain evidence="13 14">JPCC DA0580</strain>
    </source>
</reference>
<dbReference type="Pfam" id="PF13439">
    <property type="entry name" value="Glyco_transf_4"/>
    <property type="match status" value="1"/>
</dbReference>
<dbReference type="AlphaFoldDB" id="A0A1Z5K0B5"/>
<dbReference type="InterPro" id="IPR001296">
    <property type="entry name" value="Glyco_trans_1"/>
</dbReference>
<comment type="similarity">
    <text evidence="10">Belongs to the glycosyltransferase group 1 family.</text>
</comment>
<keyword evidence="4" id="KW-0812">Transmembrane</keyword>
<dbReference type="InterPro" id="IPR027054">
    <property type="entry name" value="ALG2"/>
</dbReference>
<keyword evidence="5" id="KW-0256">Endoplasmic reticulum</keyword>
<evidence type="ECO:0000313" key="14">
    <source>
        <dbReference type="Proteomes" id="UP000198406"/>
    </source>
</evidence>
<dbReference type="EMBL" id="BDSP01000137">
    <property type="protein sequence ID" value="GAX19562.1"/>
    <property type="molecule type" value="Genomic_DNA"/>
</dbReference>
<dbReference type="PANTHER" id="PTHR45918:SF1">
    <property type="entry name" value="ALPHA-1,3_1,6-MANNOSYLTRANSFERASE ALG2"/>
    <property type="match status" value="1"/>
</dbReference>
<dbReference type="GO" id="GO:0004378">
    <property type="term" value="F:GDP-Man:Man(1)GlcNAc(2)-PP-Dol alpha-1,3-mannosyltransferase activity"/>
    <property type="evidence" value="ECO:0007669"/>
    <property type="project" value="UniProtKB-UniRule"/>
</dbReference>
<dbReference type="InParanoid" id="A0A1Z5K0B5"/>
<keyword evidence="2 10" id="KW-0328">Glycosyltransferase</keyword>
<name>A0A1Z5K0B5_FISSO</name>
<comment type="catalytic activity">
    <reaction evidence="8 10">
        <text>a beta-D-Man-(1-&gt;4)-beta-D-GlcNAc-(1-&gt;4)-alpha-D-GlcNAc-diphospho-di-trans,poly-cis-dolichol + GDP-alpha-D-mannose = an alpha-D-Man-(1-&gt;3)-beta-D-Man-(1-&gt;4)-beta-D-GlcNAc-(1-&gt;4)-alpha-D-GlcNAc-diphospho-di-trans,poly-cis-dolichol + GDP + H(+)</text>
        <dbReference type="Rhea" id="RHEA:29515"/>
        <dbReference type="Rhea" id="RHEA-COMP:19511"/>
        <dbReference type="Rhea" id="RHEA-COMP:19513"/>
        <dbReference type="ChEBI" id="CHEBI:15378"/>
        <dbReference type="ChEBI" id="CHEBI:57527"/>
        <dbReference type="ChEBI" id="CHEBI:58189"/>
        <dbReference type="ChEBI" id="CHEBI:58472"/>
        <dbReference type="ChEBI" id="CHEBI:132510"/>
        <dbReference type="EC" id="2.4.1.132"/>
    </reaction>
    <physiologicalReaction direction="left-to-right" evidence="8 10">
        <dbReference type="Rhea" id="RHEA:29516"/>
    </physiologicalReaction>
</comment>
<dbReference type="PANTHER" id="PTHR45918">
    <property type="entry name" value="ALPHA-1,3/1,6-MANNOSYLTRANSFERASE ALG2"/>
    <property type="match status" value="1"/>
</dbReference>
<dbReference type="GO" id="GO:0102704">
    <property type="term" value="F:GDP-Man:Man(2)GlcNAc(2)-PP-Dol alpha-1,6-mannosyltransferase activity"/>
    <property type="evidence" value="ECO:0007669"/>
    <property type="project" value="UniProtKB-UniRule"/>
</dbReference>
<dbReference type="Proteomes" id="UP000198406">
    <property type="component" value="Unassembled WGS sequence"/>
</dbReference>
<proteinExistence type="inferred from homology"/>
<evidence type="ECO:0000313" key="13">
    <source>
        <dbReference type="EMBL" id="GAX19562.1"/>
    </source>
</evidence>
<feature type="domain" description="Glycosyltransferase subfamily 4-like N-terminal" evidence="12">
    <location>
        <begin position="27"/>
        <end position="211"/>
    </location>
</feature>
<evidence type="ECO:0000256" key="5">
    <source>
        <dbReference type="ARBA" id="ARBA00022824"/>
    </source>
</evidence>
<dbReference type="SUPFAM" id="SSF53756">
    <property type="entry name" value="UDP-Glycosyltransferase/glycogen phosphorylase"/>
    <property type="match status" value="1"/>
</dbReference>
<evidence type="ECO:0000256" key="10">
    <source>
        <dbReference type="RuleBase" id="RU367136"/>
    </source>
</evidence>
<evidence type="ECO:0000256" key="1">
    <source>
        <dbReference type="ARBA" id="ARBA00004922"/>
    </source>
</evidence>
<keyword evidence="3 10" id="KW-0808">Transferase</keyword>
<dbReference type="GO" id="GO:0005789">
    <property type="term" value="C:endoplasmic reticulum membrane"/>
    <property type="evidence" value="ECO:0007669"/>
    <property type="project" value="UniProtKB-SubCell"/>
</dbReference>
<dbReference type="InterPro" id="IPR028098">
    <property type="entry name" value="Glyco_trans_4-like_N"/>
</dbReference>
<evidence type="ECO:0000256" key="6">
    <source>
        <dbReference type="ARBA" id="ARBA00022989"/>
    </source>
</evidence>
<evidence type="ECO:0000256" key="7">
    <source>
        <dbReference type="ARBA" id="ARBA00023136"/>
    </source>
</evidence>
<comment type="subcellular location">
    <subcellularLocation>
        <location evidence="10">Endoplasmic reticulum membrane</location>
        <topology evidence="10">Single-pass membrane protein</topology>
    </subcellularLocation>
</comment>
<keyword evidence="14" id="KW-1185">Reference proteome</keyword>
<feature type="domain" description="Glycosyl transferase family 1" evidence="11">
    <location>
        <begin position="215"/>
        <end position="390"/>
    </location>
</feature>
<evidence type="ECO:0000256" key="3">
    <source>
        <dbReference type="ARBA" id="ARBA00022679"/>
    </source>
</evidence>
<dbReference type="OrthoDB" id="448893at2759"/>
<comment type="pathway">
    <text evidence="1 10">Protein modification; protein glycosylation.</text>
</comment>
<dbReference type="Pfam" id="PF00534">
    <property type="entry name" value="Glycos_transf_1"/>
    <property type="match status" value="1"/>
</dbReference>
<evidence type="ECO:0000259" key="12">
    <source>
        <dbReference type="Pfam" id="PF13439"/>
    </source>
</evidence>
<comment type="caution">
    <text evidence="13">The sequence shown here is derived from an EMBL/GenBank/DDBJ whole genome shotgun (WGS) entry which is preliminary data.</text>
</comment>
<evidence type="ECO:0000256" key="8">
    <source>
        <dbReference type="ARBA" id="ARBA00045103"/>
    </source>
</evidence>
<accession>A0A1Z5K0B5</accession>
<comment type="function">
    <text evidence="10">Mannosylates Man(2)GlcNAc(2)-dolichol diphosphate and Man(1)GlcNAc(2)-dolichol diphosphate to form Man(3)GlcNAc(2)-dolichol diphosphate.</text>
</comment>
<evidence type="ECO:0000259" key="11">
    <source>
        <dbReference type="Pfam" id="PF00534"/>
    </source>
</evidence>